<dbReference type="Pfam" id="PF00072">
    <property type="entry name" value="Response_reg"/>
    <property type="match status" value="2"/>
</dbReference>
<proteinExistence type="predicted"/>
<dbReference type="SMART" id="SM00448">
    <property type="entry name" value="REC"/>
    <property type="match status" value="2"/>
</dbReference>
<organism evidence="6 7">
    <name type="scientific">Marinomonas phaeophyticola</name>
    <dbReference type="NCBI Taxonomy" id="3004091"/>
    <lineage>
        <taxon>Bacteria</taxon>
        <taxon>Pseudomonadati</taxon>
        <taxon>Pseudomonadota</taxon>
        <taxon>Gammaproteobacteria</taxon>
        <taxon>Oceanospirillales</taxon>
        <taxon>Oceanospirillaceae</taxon>
        <taxon>Marinomonas</taxon>
    </lineage>
</organism>
<accession>A0ABT4JZ25</accession>
<feature type="domain" description="Response regulatory" evidence="4">
    <location>
        <begin position="127"/>
        <end position="244"/>
    </location>
</feature>
<dbReference type="Proteomes" id="UP001149719">
    <property type="component" value="Unassembled WGS sequence"/>
</dbReference>
<evidence type="ECO:0000259" key="5">
    <source>
        <dbReference type="PROSITE" id="PS50887"/>
    </source>
</evidence>
<dbReference type="InterPro" id="IPR029787">
    <property type="entry name" value="Nucleotide_cyclase"/>
</dbReference>
<protein>
    <recommendedName>
        <fullName evidence="1">diguanylate cyclase</fullName>
        <ecNumber evidence="1">2.7.7.65</ecNumber>
    </recommendedName>
</protein>
<dbReference type="PANTHER" id="PTHR45138">
    <property type="entry name" value="REGULATORY COMPONENTS OF SENSORY TRANSDUCTION SYSTEM"/>
    <property type="match status" value="1"/>
</dbReference>
<reference evidence="6" key="1">
    <citation type="submission" date="2022-12" db="EMBL/GenBank/DDBJ databases">
        <title>Marinomonas 15G1-11 sp. nov, isolated from marine algae.</title>
        <authorList>
            <person name="Butt M."/>
            <person name="Choi D.G."/>
            <person name="Kim J.M."/>
            <person name="Lee J.K."/>
            <person name="Baek J.H."/>
            <person name="Jeon C.O."/>
        </authorList>
    </citation>
    <scope>NUCLEOTIDE SEQUENCE</scope>
    <source>
        <strain evidence="6">15G1-11</strain>
    </source>
</reference>
<name>A0ABT4JZ25_9GAMM</name>
<dbReference type="EMBL" id="JAPUBN010000019">
    <property type="protein sequence ID" value="MCZ2723018.1"/>
    <property type="molecule type" value="Genomic_DNA"/>
</dbReference>
<dbReference type="EC" id="2.7.7.65" evidence="1"/>
<evidence type="ECO:0000259" key="4">
    <source>
        <dbReference type="PROSITE" id="PS50110"/>
    </source>
</evidence>
<dbReference type="PROSITE" id="PS50887">
    <property type="entry name" value="GGDEF"/>
    <property type="match status" value="1"/>
</dbReference>
<dbReference type="Pfam" id="PF00990">
    <property type="entry name" value="GGDEF"/>
    <property type="match status" value="1"/>
</dbReference>
<dbReference type="InterPro" id="IPR050469">
    <property type="entry name" value="Diguanylate_Cyclase"/>
</dbReference>
<dbReference type="PANTHER" id="PTHR45138:SF9">
    <property type="entry name" value="DIGUANYLATE CYCLASE DGCM-RELATED"/>
    <property type="match status" value="1"/>
</dbReference>
<evidence type="ECO:0000313" key="6">
    <source>
        <dbReference type="EMBL" id="MCZ2723018.1"/>
    </source>
</evidence>
<dbReference type="SMART" id="SM00267">
    <property type="entry name" value="GGDEF"/>
    <property type="match status" value="1"/>
</dbReference>
<dbReference type="SUPFAM" id="SSF55073">
    <property type="entry name" value="Nucleotide cyclase"/>
    <property type="match status" value="1"/>
</dbReference>
<dbReference type="InterPro" id="IPR011006">
    <property type="entry name" value="CheY-like_superfamily"/>
</dbReference>
<dbReference type="RefSeq" id="WP_269127112.1">
    <property type="nucleotide sequence ID" value="NZ_JAPUBN010000019.1"/>
</dbReference>
<evidence type="ECO:0000256" key="2">
    <source>
        <dbReference type="ARBA" id="ARBA00034247"/>
    </source>
</evidence>
<feature type="modified residue" description="4-aspartylphosphate" evidence="3">
    <location>
        <position position="177"/>
    </location>
</feature>
<feature type="domain" description="GGDEF" evidence="5">
    <location>
        <begin position="287"/>
        <end position="413"/>
    </location>
</feature>
<keyword evidence="3" id="KW-0597">Phosphoprotein</keyword>
<dbReference type="InterPro" id="IPR043128">
    <property type="entry name" value="Rev_trsase/Diguanyl_cyclase"/>
</dbReference>
<gene>
    <name evidence="6" type="ORF">O1D97_15695</name>
</gene>
<keyword evidence="7" id="KW-1185">Reference proteome</keyword>
<evidence type="ECO:0000256" key="3">
    <source>
        <dbReference type="PROSITE-ProRule" id="PRU00169"/>
    </source>
</evidence>
<feature type="modified residue" description="4-aspartylphosphate" evidence="3">
    <location>
        <position position="56"/>
    </location>
</feature>
<dbReference type="SUPFAM" id="SSF52172">
    <property type="entry name" value="CheY-like"/>
    <property type="match status" value="2"/>
</dbReference>
<dbReference type="CDD" id="cd01949">
    <property type="entry name" value="GGDEF"/>
    <property type="match status" value="1"/>
</dbReference>
<dbReference type="PROSITE" id="PS50110">
    <property type="entry name" value="RESPONSE_REGULATORY"/>
    <property type="match status" value="2"/>
</dbReference>
<dbReference type="InterPro" id="IPR000160">
    <property type="entry name" value="GGDEF_dom"/>
</dbReference>
<comment type="catalytic activity">
    <reaction evidence="2">
        <text>2 GTP = 3',3'-c-di-GMP + 2 diphosphate</text>
        <dbReference type="Rhea" id="RHEA:24898"/>
        <dbReference type="ChEBI" id="CHEBI:33019"/>
        <dbReference type="ChEBI" id="CHEBI:37565"/>
        <dbReference type="ChEBI" id="CHEBI:58805"/>
        <dbReference type="EC" id="2.7.7.65"/>
    </reaction>
</comment>
<evidence type="ECO:0000313" key="7">
    <source>
        <dbReference type="Proteomes" id="UP001149719"/>
    </source>
</evidence>
<evidence type="ECO:0000256" key="1">
    <source>
        <dbReference type="ARBA" id="ARBA00012528"/>
    </source>
</evidence>
<dbReference type="Gene3D" id="3.40.50.2300">
    <property type="match status" value="2"/>
</dbReference>
<comment type="caution">
    <text evidence="6">The sequence shown here is derived from an EMBL/GenBank/DDBJ whole genome shotgun (WGS) entry which is preliminary data.</text>
</comment>
<feature type="domain" description="Response regulatory" evidence="4">
    <location>
        <begin position="4"/>
        <end position="119"/>
    </location>
</feature>
<dbReference type="InterPro" id="IPR001789">
    <property type="entry name" value="Sig_transdc_resp-reg_receiver"/>
</dbReference>
<dbReference type="NCBIfam" id="TIGR00254">
    <property type="entry name" value="GGDEF"/>
    <property type="match status" value="1"/>
</dbReference>
<dbReference type="Gene3D" id="3.30.70.270">
    <property type="match status" value="1"/>
</dbReference>
<sequence>MKNKILLVEDSPVVLKVLRYLVSQNDLFIPVLAKCYAEALECLKEHSDDFFAAVVDLNLPDAENGEIVDLVLDRQIPCIVLTGNFDDDLRLRLLNKGVVDYITKDSRYSFNHVMKVLDRLEKNKRIKVLVAEDSSTSRLFIKILLQQYQFQVVEAEDGQEALAILEQDSAIRMLITDYNMPLINGYDLVRMLRHNERFKDLVIIGLSAEGDSSLSAKFIKSGANDFLKKPFYHEEFHCRVNHNIEAQEMLQTIRDLANIDPLTKLYNRRFLFTEGESLYQKSISSDRTLAVVMLDIDFFKRVNDTHGHLIGDALLTDFSMHLKKSFPEEMISRFGGEEFCILISVESMSLIVERLERFLSDIKEMTFTESEICITCSGGLCCEMQSTLSQAIEVADERLYIAKNTGRDRFVYE</sequence>